<keyword evidence="6 13" id="KW-0677">Repeat</keyword>
<comment type="subunit">
    <text evidence="2 13">Homodimer.</text>
</comment>
<dbReference type="Gene3D" id="2.60.260.20">
    <property type="entry name" value="Urease metallochaperone UreE, N-terminal domain"/>
    <property type="match status" value="2"/>
</dbReference>
<feature type="repeat" description="CXXCXGXG motif" evidence="13">
    <location>
        <begin position="162"/>
        <end position="169"/>
    </location>
</feature>
<keyword evidence="18" id="KW-1185">Reference proteome</keyword>
<dbReference type="InterPro" id="IPR001623">
    <property type="entry name" value="DnaJ_domain"/>
</dbReference>
<dbReference type="SMART" id="SM00271">
    <property type="entry name" value="DnaJ"/>
    <property type="match status" value="1"/>
</dbReference>
<feature type="binding site" evidence="13">
    <location>
        <position position="162"/>
    </location>
    <ligand>
        <name>Zn(2+)</name>
        <dbReference type="ChEBI" id="CHEBI:29105"/>
        <label>2</label>
    </ligand>
</feature>
<dbReference type="AlphaFoldDB" id="B1I698"/>
<evidence type="ECO:0000256" key="4">
    <source>
        <dbReference type="ARBA" id="ARBA00022705"/>
    </source>
</evidence>
<dbReference type="CDD" id="cd06257">
    <property type="entry name" value="DnaJ"/>
    <property type="match status" value="1"/>
</dbReference>
<dbReference type="GO" id="GO:0042026">
    <property type="term" value="P:protein refolding"/>
    <property type="evidence" value="ECO:0007669"/>
    <property type="project" value="TreeGrafter"/>
</dbReference>
<keyword evidence="10 13" id="KW-0143">Chaperone</keyword>
<evidence type="ECO:0000256" key="12">
    <source>
        <dbReference type="ARBA" id="ARBA00067609"/>
    </source>
</evidence>
<comment type="domain">
    <text evidence="13">The J domain is necessary and sufficient to stimulate DnaK ATPase activity. Zinc center 1 plays an important role in the autonomous, DnaK-independent chaperone activity of DnaJ. Zinc center 2 is essential for interaction with DnaK and for DnaJ activity.</text>
</comment>
<feature type="binding site" evidence="13">
    <location>
        <position position="188"/>
    </location>
    <ligand>
        <name>Zn(2+)</name>
        <dbReference type="ChEBI" id="CHEBI:29105"/>
        <label>2</label>
    </ligand>
</feature>
<evidence type="ECO:0000256" key="10">
    <source>
        <dbReference type="ARBA" id="ARBA00023186"/>
    </source>
</evidence>
<dbReference type="InterPro" id="IPR001305">
    <property type="entry name" value="HSP_DnaJ_Cys-rich_dom"/>
</dbReference>
<reference evidence="17 18" key="2">
    <citation type="journal article" date="2008" name="Science">
        <title>Environmental genomics reveals a single-species ecosystem deep within Earth.</title>
        <authorList>
            <person name="Chivian D."/>
            <person name="Brodie E.L."/>
            <person name="Alm E.J."/>
            <person name="Culley D.E."/>
            <person name="Dehal P.S."/>
            <person name="Desantis T.Z."/>
            <person name="Gihring T.M."/>
            <person name="Lapidus A."/>
            <person name="Lin L.H."/>
            <person name="Lowry S.R."/>
            <person name="Moser D.P."/>
            <person name="Richardson P.M."/>
            <person name="Southam G."/>
            <person name="Wanger G."/>
            <person name="Pratt L.M."/>
            <person name="Andersen G.L."/>
            <person name="Hazen T.C."/>
            <person name="Brockman F.J."/>
            <person name="Arkin A.P."/>
            <person name="Onstott T.C."/>
        </authorList>
    </citation>
    <scope>NUCLEOTIDE SEQUENCE [LARGE SCALE GENOMIC DNA]</scope>
    <source>
        <strain evidence="17 18">MP104C</strain>
    </source>
</reference>
<dbReference type="FunFam" id="2.60.260.20:FF:000004">
    <property type="entry name" value="Molecular chaperone DnaJ"/>
    <property type="match status" value="1"/>
</dbReference>
<evidence type="ECO:0000256" key="11">
    <source>
        <dbReference type="ARBA" id="ARBA00061004"/>
    </source>
</evidence>
<dbReference type="SUPFAM" id="SSF57938">
    <property type="entry name" value="DnaJ/Hsp40 cysteine-rich domain"/>
    <property type="match status" value="1"/>
</dbReference>
<dbReference type="GO" id="GO:0006260">
    <property type="term" value="P:DNA replication"/>
    <property type="evidence" value="ECO:0007669"/>
    <property type="project" value="UniProtKB-KW"/>
</dbReference>
<dbReference type="PROSITE" id="PS50076">
    <property type="entry name" value="DNAJ_2"/>
    <property type="match status" value="1"/>
</dbReference>
<sequence>MNKRDYYEVLGVARDASQDDIKKAYRKLARKYHPDANKDDPKAADKFKEIAEAAAVLGDPERRAQYDRFGHAGPEGQGFNFEDIFRGGFGGFGGFGDIFEMFFGGGQSRYGPQRGQDLRYDLRLTFREAVFGIEREIKIPRTETCERCDGTGAAPGTHPETCPLCRGRGQVSITQQTPFGRFVQTRPCERCRGAGRIVATPCPECRGAGQVRKMRSLKVKVPAGVDDDFRLRLVGEGEAGVRGGPPGDLYVYISVEPDGFFEREGHQIHCELPISFVQAALGDEVEVPTLDGPTTIRIPEGTQTGTTFRLRNRGVPHLNGGGRGDQMVRVRVITPTKLNEKQKDILREFGREAGNRLHAEEKGFFKKLKDAFMG</sequence>
<feature type="binding site" evidence="13">
    <location>
        <position position="145"/>
    </location>
    <ligand>
        <name>Zn(2+)</name>
        <dbReference type="ChEBI" id="CHEBI:29105"/>
        <label>1</label>
    </ligand>
</feature>
<dbReference type="GO" id="GO:0005737">
    <property type="term" value="C:cytoplasm"/>
    <property type="evidence" value="ECO:0007669"/>
    <property type="project" value="UniProtKB-SubCell"/>
</dbReference>
<feature type="binding site" evidence="13">
    <location>
        <position position="148"/>
    </location>
    <ligand>
        <name>Zn(2+)</name>
        <dbReference type="ChEBI" id="CHEBI:29105"/>
        <label>1</label>
    </ligand>
</feature>
<comment type="subcellular location">
    <subcellularLocation>
        <location evidence="1 13">Cytoplasm</location>
    </subcellularLocation>
</comment>
<dbReference type="eggNOG" id="COG0484">
    <property type="taxonomic scope" value="Bacteria"/>
</dbReference>
<reference evidence="18" key="1">
    <citation type="submission" date="2007-10" db="EMBL/GenBank/DDBJ databases">
        <title>Complete sequence of chromosome of Desulforudis audaxviator MP104C.</title>
        <authorList>
            <person name="Copeland A."/>
            <person name="Lucas S."/>
            <person name="Lapidus A."/>
            <person name="Barry K."/>
            <person name="Glavina del Rio T."/>
            <person name="Dalin E."/>
            <person name="Tice H."/>
            <person name="Bruce D."/>
            <person name="Pitluck S."/>
            <person name="Lowry S.R."/>
            <person name="Larimer F."/>
            <person name="Land M.L."/>
            <person name="Hauser L."/>
            <person name="Kyrpides N."/>
            <person name="Ivanova N.N."/>
            <person name="Richardson P."/>
        </authorList>
    </citation>
    <scope>NUCLEOTIDE SEQUENCE [LARGE SCALE GENOMIC DNA]</scope>
    <source>
        <strain evidence="18">MP104C</strain>
    </source>
</reference>
<dbReference type="CDD" id="cd10747">
    <property type="entry name" value="DnaJ_C"/>
    <property type="match status" value="1"/>
</dbReference>
<name>B1I698_DESAP</name>
<evidence type="ECO:0000256" key="13">
    <source>
        <dbReference type="HAMAP-Rule" id="MF_01152"/>
    </source>
</evidence>
<dbReference type="GO" id="GO:0005524">
    <property type="term" value="F:ATP binding"/>
    <property type="evidence" value="ECO:0007669"/>
    <property type="project" value="InterPro"/>
</dbReference>
<dbReference type="InterPro" id="IPR012724">
    <property type="entry name" value="DnaJ"/>
</dbReference>
<proteinExistence type="inferred from homology"/>
<dbReference type="Proteomes" id="UP000008544">
    <property type="component" value="Chromosome"/>
</dbReference>
<dbReference type="FunFam" id="2.10.230.10:FF:000002">
    <property type="entry name" value="Molecular chaperone DnaJ"/>
    <property type="match status" value="1"/>
</dbReference>
<keyword evidence="4 13" id="KW-0235">DNA replication</keyword>
<evidence type="ECO:0000256" key="1">
    <source>
        <dbReference type="ARBA" id="ARBA00004496"/>
    </source>
</evidence>
<evidence type="ECO:0000256" key="14">
    <source>
        <dbReference type="PROSITE-ProRule" id="PRU00546"/>
    </source>
</evidence>
<dbReference type="PANTHER" id="PTHR43096">
    <property type="entry name" value="DNAJ HOMOLOG 1, MITOCHONDRIAL-RELATED"/>
    <property type="match status" value="1"/>
</dbReference>
<dbReference type="Gene3D" id="2.10.230.10">
    <property type="entry name" value="Heat shock protein DnaJ, cysteine-rich domain"/>
    <property type="match status" value="1"/>
</dbReference>
<dbReference type="Gene3D" id="1.10.287.110">
    <property type="entry name" value="DnaJ domain"/>
    <property type="match status" value="1"/>
</dbReference>
<keyword evidence="9 13" id="KW-0346">Stress response</keyword>
<dbReference type="FunFam" id="1.10.287.110:FF:000031">
    <property type="entry name" value="Molecular chaperone DnaJ"/>
    <property type="match status" value="1"/>
</dbReference>
<feature type="zinc finger region" description="CR-type" evidence="14">
    <location>
        <begin position="132"/>
        <end position="214"/>
    </location>
</feature>
<dbReference type="SUPFAM" id="SSF46565">
    <property type="entry name" value="Chaperone J-domain"/>
    <property type="match status" value="1"/>
</dbReference>
<evidence type="ECO:0000256" key="3">
    <source>
        <dbReference type="ARBA" id="ARBA00022490"/>
    </source>
</evidence>
<dbReference type="SUPFAM" id="SSF49493">
    <property type="entry name" value="HSP40/DnaJ peptide-binding domain"/>
    <property type="match status" value="2"/>
</dbReference>
<gene>
    <name evidence="13" type="primary">dnaJ</name>
    <name evidence="17" type="ordered locus">Daud_2056</name>
</gene>
<feature type="repeat" description="CXXCXGXG motif" evidence="13">
    <location>
        <begin position="188"/>
        <end position="195"/>
    </location>
</feature>
<keyword evidence="5 13" id="KW-0479">Metal-binding</keyword>
<feature type="domain" description="J" evidence="15">
    <location>
        <begin position="5"/>
        <end position="70"/>
    </location>
</feature>
<dbReference type="HAMAP" id="MF_01152">
    <property type="entry name" value="DnaJ"/>
    <property type="match status" value="1"/>
</dbReference>
<dbReference type="OrthoDB" id="9779889at2"/>
<dbReference type="GO" id="GO:0008270">
    <property type="term" value="F:zinc ion binding"/>
    <property type="evidence" value="ECO:0007669"/>
    <property type="project" value="UniProtKB-UniRule"/>
</dbReference>
<accession>B1I698</accession>
<evidence type="ECO:0000256" key="2">
    <source>
        <dbReference type="ARBA" id="ARBA00011738"/>
    </source>
</evidence>
<evidence type="ECO:0000313" key="17">
    <source>
        <dbReference type="EMBL" id="ACA60546.1"/>
    </source>
</evidence>
<protein>
    <recommendedName>
        <fullName evidence="12 13">Chaperone protein DnaJ</fullName>
    </recommendedName>
</protein>
<dbReference type="InterPro" id="IPR036869">
    <property type="entry name" value="J_dom_sf"/>
</dbReference>
<dbReference type="STRING" id="477974.Daud_2056"/>
<dbReference type="Pfam" id="PF00226">
    <property type="entry name" value="DnaJ"/>
    <property type="match status" value="1"/>
</dbReference>
<evidence type="ECO:0000259" key="16">
    <source>
        <dbReference type="PROSITE" id="PS51188"/>
    </source>
</evidence>
<dbReference type="NCBIfam" id="NF008035">
    <property type="entry name" value="PRK10767.1"/>
    <property type="match status" value="1"/>
</dbReference>
<dbReference type="GO" id="GO:0051082">
    <property type="term" value="F:unfolded protein binding"/>
    <property type="evidence" value="ECO:0007669"/>
    <property type="project" value="UniProtKB-UniRule"/>
</dbReference>
<feature type="binding site" evidence="13">
    <location>
        <position position="205"/>
    </location>
    <ligand>
        <name>Zn(2+)</name>
        <dbReference type="ChEBI" id="CHEBI:29105"/>
        <label>1</label>
    </ligand>
</feature>
<dbReference type="EMBL" id="CP000860">
    <property type="protein sequence ID" value="ACA60546.1"/>
    <property type="molecule type" value="Genomic_DNA"/>
</dbReference>
<organism evidence="17 18">
    <name type="scientific">Desulforudis audaxviator (strain MP104C)</name>
    <dbReference type="NCBI Taxonomy" id="477974"/>
    <lineage>
        <taxon>Bacteria</taxon>
        <taxon>Bacillati</taxon>
        <taxon>Bacillota</taxon>
        <taxon>Clostridia</taxon>
        <taxon>Thermoanaerobacterales</taxon>
        <taxon>Candidatus Desulforudaceae</taxon>
        <taxon>Candidatus Desulforudis</taxon>
    </lineage>
</organism>
<evidence type="ECO:0000256" key="8">
    <source>
        <dbReference type="ARBA" id="ARBA00022833"/>
    </source>
</evidence>
<dbReference type="InterPro" id="IPR002939">
    <property type="entry name" value="DnaJ_C"/>
</dbReference>
<evidence type="ECO:0000256" key="7">
    <source>
        <dbReference type="ARBA" id="ARBA00022771"/>
    </source>
</evidence>
<dbReference type="GO" id="GO:0031072">
    <property type="term" value="F:heat shock protein binding"/>
    <property type="evidence" value="ECO:0007669"/>
    <property type="project" value="InterPro"/>
</dbReference>
<evidence type="ECO:0000256" key="9">
    <source>
        <dbReference type="ARBA" id="ARBA00023016"/>
    </source>
</evidence>
<evidence type="ECO:0000256" key="5">
    <source>
        <dbReference type="ARBA" id="ARBA00022723"/>
    </source>
</evidence>
<feature type="repeat" description="CXXCXGXG motif" evidence="13">
    <location>
        <begin position="145"/>
        <end position="152"/>
    </location>
</feature>
<feature type="repeat" description="CXXCXGXG motif" evidence="13">
    <location>
        <begin position="202"/>
        <end position="209"/>
    </location>
</feature>
<keyword evidence="3 13" id="KW-0963">Cytoplasm</keyword>
<feature type="domain" description="CR-type" evidence="16">
    <location>
        <begin position="132"/>
        <end position="214"/>
    </location>
</feature>
<feature type="binding site" evidence="13">
    <location>
        <position position="191"/>
    </location>
    <ligand>
        <name>Zn(2+)</name>
        <dbReference type="ChEBI" id="CHEBI:29105"/>
        <label>2</label>
    </ligand>
</feature>
<evidence type="ECO:0000313" key="18">
    <source>
        <dbReference type="Proteomes" id="UP000008544"/>
    </source>
</evidence>
<dbReference type="InterPro" id="IPR008971">
    <property type="entry name" value="HSP40/DnaJ_pept-bd"/>
</dbReference>
<dbReference type="PANTHER" id="PTHR43096:SF52">
    <property type="entry name" value="DNAJ HOMOLOG 1, MITOCHONDRIAL-RELATED"/>
    <property type="match status" value="1"/>
</dbReference>
<comment type="cofactor">
    <cofactor evidence="13">
        <name>Zn(2+)</name>
        <dbReference type="ChEBI" id="CHEBI:29105"/>
    </cofactor>
    <text evidence="13">Binds 2 Zn(2+) ions per monomer.</text>
</comment>
<dbReference type="InterPro" id="IPR036410">
    <property type="entry name" value="HSP_DnaJ_Cys-rich_dom_sf"/>
</dbReference>
<feature type="binding site" evidence="13">
    <location>
        <position position="165"/>
    </location>
    <ligand>
        <name>Zn(2+)</name>
        <dbReference type="ChEBI" id="CHEBI:29105"/>
        <label>2</label>
    </ligand>
</feature>
<dbReference type="PROSITE" id="PS51188">
    <property type="entry name" value="ZF_CR"/>
    <property type="match status" value="1"/>
</dbReference>
<evidence type="ECO:0000256" key="6">
    <source>
        <dbReference type="ARBA" id="ARBA00022737"/>
    </source>
</evidence>
<comment type="function">
    <text evidence="13">Participates actively in the response to hyperosmotic and heat shock by preventing the aggregation of stress-denatured proteins and by disaggregating proteins, also in an autonomous, DnaK-independent fashion. Unfolded proteins bind initially to DnaJ; upon interaction with the DnaJ-bound protein, DnaK hydrolyzes its bound ATP, resulting in the formation of a stable complex. GrpE releases ADP from DnaK; ATP binding to DnaK triggers the release of the substrate protein, thus completing the reaction cycle. Several rounds of ATP-dependent interactions between DnaJ, DnaK and GrpE are required for fully efficient folding. Also involved, together with DnaK and GrpE, in the DNA replication of plasmids through activation of initiation proteins.</text>
</comment>
<dbReference type="KEGG" id="dau:Daud_2056"/>
<dbReference type="HOGENOM" id="CLU_017633_0_7_9"/>
<keyword evidence="7 13" id="KW-0863">Zinc-finger</keyword>
<comment type="similarity">
    <text evidence="11 13">Belongs to the DnaJ family.</text>
</comment>
<keyword evidence="8 13" id="KW-0862">Zinc</keyword>
<dbReference type="RefSeq" id="WP_012303121.1">
    <property type="nucleotide sequence ID" value="NC_010424.1"/>
</dbReference>
<dbReference type="Pfam" id="PF00684">
    <property type="entry name" value="DnaJ_CXXCXGXG"/>
    <property type="match status" value="1"/>
</dbReference>
<dbReference type="PRINTS" id="PR00625">
    <property type="entry name" value="JDOMAIN"/>
</dbReference>
<evidence type="ECO:0000259" key="15">
    <source>
        <dbReference type="PROSITE" id="PS50076"/>
    </source>
</evidence>
<dbReference type="NCBIfam" id="TIGR02349">
    <property type="entry name" value="DnaJ_bact"/>
    <property type="match status" value="1"/>
</dbReference>
<dbReference type="Pfam" id="PF01556">
    <property type="entry name" value="DnaJ_C"/>
    <property type="match status" value="1"/>
</dbReference>
<dbReference type="GO" id="GO:0009408">
    <property type="term" value="P:response to heat"/>
    <property type="evidence" value="ECO:0007669"/>
    <property type="project" value="InterPro"/>
</dbReference>
<feature type="binding site" evidence="13">
    <location>
        <position position="202"/>
    </location>
    <ligand>
        <name>Zn(2+)</name>
        <dbReference type="ChEBI" id="CHEBI:29105"/>
        <label>1</label>
    </ligand>
</feature>
<dbReference type="CDD" id="cd10719">
    <property type="entry name" value="DnaJ_zf"/>
    <property type="match status" value="1"/>
</dbReference>